<dbReference type="AlphaFoldDB" id="A0A501X188"/>
<keyword evidence="8" id="KW-1185">Reference proteome</keyword>
<feature type="transmembrane region" description="Helical" evidence="5">
    <location>
        <begin position="39"/>
        <end position="56"/>
    </location>
</feature>
<feature type="transmembrane region" description="Helical" evidence="5">
    <location>
        <begin position="93"/>
        <end position="112"/>
    </location>
</feature>
<comment type="subcellular location">
    <subcellularLocation>
        <location evidence="1">Membrane</location>
        <topology evidence="1">Multi-pass membrane protein</topology>
    </subcellularLocation>
</comment>
<feature type="transmembrane region" description="Helical" evidence="5">
    <location>
        <begin position="259"/>
        <end position="277"/>
    </location>
</feature>
<evidence type="ECO:0000256" key="5">
    <source>
        <dbReference type="SAM" id="Phobius"/>
    </source>
</evidence>
<dbReference type="OrthoDB" id="321830at2"/>
<evidence type="ECO:0000256" key="3">
    <source>
        <dbReference type="ARBA" id="ARBA00022989"/>
    </source>
</evidence>
<dbReference type="EMBL" id="VFRR01000010">
    <property type="protein sequence ID" value="TPE53336.1"/>
    <property type="molecule type" value="Genomic_DNA"/>
</dbReference>
<organism evidence="7 8">
    <name type="scientific">Maribrevibacterium harenarium</name>
    <dbReference type="NCBI Taxonomy" id="2589817"/>
    <lineage>
        <taxon>Bacteria</taxon>
        <taxon>Pseudomonadati</taxon>
        <taxon>Pseudomonadota</taxon>
        <taxon>Gammaproteobacteria</taxon>
        <taxon>Oceanospirillales</taxon>
        <taxon>Oceanospirillaceae</taxon>
        <taxon>Maribrevibacterium</taxon>
    </lineage>
</organism>
<protein>
    <submittedName>
        <fullName evidence="7">DMT family transporter</fullName>
    </submittedName>
</protein>
<dbReference type="InterPro" id="IPR000620">
    <property type="entry name" value="EamA_dom"/>
</dbReference>
<proteinExistence type="predicted"/>
<evidence type="ECO:0000313" key="8">
    <source>
        <dbReference type="Proteomes" id="UP000315901"/>
    </source>
</evidence>
<dbReference type="InterPro" id="IPR050638">
    <property type="entry name" value="AA-Vitamin_Transporters"/>
</dbReference>
<keyword evidence="3 5" id="KW-1133">Transmembrane helix</keyword>
<evidence type="ECO:0000259" key="6">
    <source>
        <dbReference type="Pfam" id="PF00892"/>
    </source>
</evidence>
<name>A0A501X188_9GAMM</name>
<accession>A0A501X188</accession>
<dbReference type="RefSeq" id="WP_140588010.1">
    <property type="nucleotide sequence ID" value="NZ_VFRR01000010.1"/>
</dbReference>
<feature type="transmembrane region" description="Helical" evidence="5">
    <location>
        <begin position="68"/>
        <end position="87"/>
    </location>
</feature>
<evidence type="ECO:0000256" key="2">
    <source>
        <dbReference type="ARBA" id="ARBA00022692"/>
    </source>
</evidence>
<dbReference type="Pfam" id="PF00892">
    <property type="entry name" value="EamA"/>
    <property type="match status" value="1"/>
</dbReference>
<dbReference type="GO" id="GO:0016020">
    <property type="term" value="C:membrane"/>
    <property type="evidence" value="ECO:0007669"/>
    <property type="project" value="UniProtKB-SubCell"/>
</dbReference>
<evidence type="ECO:0000256" key="4">
    <source>
        <dbReference type="ARBA" id="ARBA00023136"/>
    </source>
</evidence>
<gene>
    <name evidence="7" type="ORF">FJM67_06665</name>
</gene>
<reference evidence="7 8" key="1">
    <citation type="submission" date="2019-06" db="EMBL/GenBank/DDBJ databases">
        <title>A novel bacterium of genus Marinomonas, isolated from coastal sand.</title>
        <authorList>
            <person name="Huang H."/>
            <person name="Mo K."/>
            <person name="Hu Y."/>
        </authorList>
    </citation>
    <scope>NUCLEOTIDE SEQUENCE [LARGE SCALE GENOMIC DNA]</scope>
    <source>
        <strain evidence="7 8">HB171799</strain>
    </source>
</reference>
<dbReference type="PANTHER" id="PTHR32322">
    <property type="entry name" value="INNER MEMBRANE TRANSPORTER"/>
    <property type="match status" value="1"/>
</dbReference>
<sequence length="280" mass="29526">MALVRLVMLVIVSLVAFAANSVLTRLALADGLMDAASFTMIRLLSGSIALLLILSLQNGVKAIRPAGSWLASSMLFIYAVVFSYAYLMLATGTGALILFGMVQLTMVSVSLLRGEHLRLPQVAGILLALLGLAYLVWPEVSQPSWLGVVLMVVAGMAWAGYTLLGRGSNKPLADTAFNFLRTTPMVLVLFMVTLTTTAATFTGTLLAILSGAVASGAGYAIWYSVLRHISSLQAGVLQLLVPAIAAFGGVLFVTEPISLRLLLASGLILGGIFIVLARKR</sequence>
<feature type="transmembrane region" description="Helical" evidence="5">
    <location>
        <begin position="143"/>
        <end position="164"/>
    </location>
</feature>
<feature type="transmembrane region" description="Helical" evidence="5">
    <location>
        <begin position="201"/>
        <end position="222"/>
    </location>
</feature>
<feature type="transmembrane region" description="Helical" evidence="5">
    <location>
        <begin position="234"/>
        <end position="253"/>
    </location>
</feature>
<evidence type="ECO:0000256" key="1">
    <source>
        <dbReference type="ARBA" id="ARBA00004141"/>
    </source>
</evidence>
<feature type="transmembrane region" description="Helical" evidence="5">
    <location>
        <begin position="176"/>
        <end position="195"/>
    </location>
</feature>
<feature type="domain" description="EamA" evidence="6">
    <location>
        <begin position="146"/>
        <end position="276"/>
    </location>
</feature>
<comment type="caution">
    <text evidence="7">The sequence shown here is derived from an EMBL/GenBank/DDBJ whole genome shotgun (WGS) entry which is preliminary data.</text>
</comment>
<dbReference type="PANTHER" id="PTHR32322:SF9">
    <property type="entry name" value="AMINO-ACID METABOLITE EFFLUX PUMP-RELATED"/>
    <property type="match status" value="1"/>
</dbReference>
<dbReference type="InterPro" id="IPR037185">
    <property type="entry name" value="EmrE-like"/>
</dbReference>
<keyword evidence="2 5" id="KW-0812">Transmembrane</keyword>
<feature type="transmembrane region" description="Helical" evidence="5">
    <location>
        <begin position="119"/>
        <end position="137"/>
    </location>
</feature>
<evidence type="ECO:0000313" key="7">
    <source>
        <dbReference type="EMBL" id="TPE53336.1"/>
    </source>
</evidence>
<dbReference type="SUPFAM" id="SSF103481">
    <property type="entry name" value="Multidrug resistance efflux transporter EmrE"/>
    <property type="match status" value="2"/>
</dbReference>
<dbReference type="Proteomes" id="UP000315901">
    <property type="component" value="Unassembled WGS sequence"/>
</dbReference>
<keyword evidence="4 5" id="KW-0472">Membrane</keyword>